<evidence type="ECO:0000256" key="3">
    <source>
        <dbReference type="ARBA" id="ARBA00022692"/>
    </source>
</evidence>
<feature type="transmembrane region" description="Helical" evidence="8">
    <location>
        <begin position="263"/>
        <end position="284"/>
    </location>
</feature>
<keyword evidence="11" id="KW-1185">Reference proteome</keyword>
<dbReference type="GO" id="GO:0008360">
    <property type="term" value="P:regulation of cell shape"/>
    <property type="evidence" value="ECO:0007669"/>
    <property type="project" value="UniProtKB-UniRule"/>
</dbReference>
<evidence type="ECO:0000313" key="10">
    <source>
        <dbReference type="EMBL" id="GGF31110.1"/>
    </source>
</evidence>
<evidence type="ECO:0000256" key="2">
    <source>
        <dbReference type="ARBA" id="ARBA00022475"/>
    </source>
</evidence>
<proteinExistence type="inferred from homology"/>
<comment type="caution">
    <text evidence="10">The sequence shown here is derived from an EMBL/GenBank/DDBJ whole genome shotgun (WGS) entry which is preliminary data.</text>
</comment>
<reference evidence="10" key="2">
    <citation type="submission" date="2020-09" db="EMBL/GenBank/DDBJ databases">
        <authorList>
            <person name="Sun Q."/>
            <person name="Zhou Y."/>
        </authorList>
    </citation>
    <scope>NUCLEOTIDE SEQUENCE</scope>
    <source>
        <strain evidence="10">CGMCC 1.12153</strain>
    </source>
</reference>
<feature type="transmembrane region" description="Helical" evidence="8">
    <location>
        <begin position="463"/>
        <end position="484"/>
    </location>
</feature>
<feature type="transmembrane region" description="Helical" evidence="8">
    <location>
        <begin position="304"/>
        <end position="329"/>
    </location>
</feature>
<dbReference type="NCBIfam" id="TIGR01695">
    <property type="entry name" value="murJ_mviN"/>
    <property type="match status" value="1"/>
</dbReference>
<evidence type="ECO:0000256" key="6">
    <source>
        <dbReference type="ARBA" id="ARBA00022989"/>
    </source>
</evidence>
<keyword evidence="7 8" id="KW-0472">Membrane</keyword>
<keyword evidence="8 9" id="KW-0961">Cell wall biogenesis/degradation</keyword>
<evidence type="ECO:0000256" key="8">
    <source>
        <dbReference type="HAMAP-Rule" id="MF_02078"/>
    </source>
</evidence>
<feature type="transmembrane region" description="Helical" evidence="8">
    <location>
        <begin position="88"/>
        <end position="110"/>
    </location>
</feature>
<evidence type="ECO:0000313" key="11">
    <source>
        <dbReference type="Proteomes" id="UP000660110"/>
    </source>
</evidence>
<feature type="transmembrane region" description="Helical" evidence="8">
    <location>
        <begin position="439"/>
        <end position="457"/>
    </location>
</feature>
<feature type="transmembrane region" description="Helical" evidence="8">
    <location>
        <begin position="40"/>
        <end position="68"/>
    </location>
</feature>
<reference evidence="10" key="1">
    <citation type="journal article" date="2014" name="Int. J. Syst. Evol. Microbiol.">
        <title>Complete genome sequence of Corynebacterium casei LMG S-19264T (=DSM 44701T), isolated from a smear-ripened cheese.</title>
        <authorList>
            <consortium name="US DOE Joint Genome Institute (JGI-PGF)"/>
            <person name="Walter F."/>
            <person name="Albersmeier A."/>
            <person name="Kalinowski J."/>
            <person name="Ruckert C."/>
        </authorList>
    </citation>
    <scope>NUCLEOTIDE SEQUENCE</scope>
    <source>
        <strain evidence="10">CGMCC 1.12153</strain>
    </source>
</reference>
<dbReference type="PRINTS" id="PR01806">
    <property type="entry name" value="VIRFACTRMVIN"/>
</dbReference>
<name>A0A917B957_HALAA</name>
<keyword evidence="6 8" id="KW-1133">Transmembrane helix</keyword>
<gene>
    <name evidence="8" type="primary">murJ</name>
    <name evidence="10" type="ORF">GCM10010954_32850</name>
</gene>
<keyword evidence="5 8" id="KW-0573">Peptidoglycan synthesis</keyword>
<sequence length="503" mass="55942">MKWIKLFGMITILSGIGKLLGFFREALIASLFGASETADVFFVAYLIPTILFTALGTGIQAGIIPLYIQKKQSSPNEASMLLNKLATLFLLVSLSITVLAMLAIKPLVFLIAPGFSAEQSNLAVGLTLIMMPSLLFMTAQSFTQGILHAKDTFGPPAWAPIVNNVGIIVSMFLLYQWLGIYGLAMGVLAGSILQLMVQWPFLPLKDFTFYWPWKEWQNLKSIIQPFWPIILASLVVQFNSVVDRVVASFLIDGSVSALNYGNRLLWLPLSILLMPISTILYPQLAKQAVNQFHSFIELVQRGMTIIILFSIPLMAVMIVEADTLVSLAFERGAFDQKAAALTTLAFLFYTMALPFFALRDYLMNSVYAYHSNHTALKSCIVGVTLNMILSITLAPFFGVGGVAVATSVSMAVQSIYLYKSLMNKKQIRNAAYKKDWKKCLMITLLILPAAWMLSQSIAPLNLWMKLSLVTLFTFSFYAGSLWLFNVESFKKEWRNILKRGASS</sequence>
<feature type="transmembrane region" description="Helical" evidence="8">
    <location>
        <begin position="182"/>
        <end position="202"/>
    </location>
</feature>
<comment type="similarity">
    <text evidence="8 9">Belongs to the MurJ/MviN family.</text>
</comment>
<dbReference type="EMBL" id="BMEL01000004">
    <property type="protein sequence ID" value="GGF31110.1"/>
    <property type="molecule type" value="Genomic_DNA"/>
</dbReference>
<protein>
    <recommendedName>
        <fullName evidence="8">Probable lipid II flippase MurJ</fullName>
    </recommendedName>
</protein>
<comment type="subcellular location">
    <subcellularLocation>
        <location evidence="1 8">Cell membrane</location>
        <topology evidence="1 8">Multi-pass membrane protein</topology>
    </subcellularLocation>
</comment>
<evidence type="ECO:0000256" key="1">
    <source>
        <dbReference type="ARBA" id="ARBA00004651"/>
    </source>
</evidence>
<dbReference type="PANTHER" id="PTHR47019">
    <property type="entry name" value="LIPID II FLIPPASE MURJ"/>
    <property type="match status" value="1"/>
</dbReference>
<dbReference type="RefSeq" id="WP_188378593.1">
    <property type="nucleotide sequence ID" value="NZ_BMEL01000004.1"/>
</dbReference>
<feature type="transmembrane region" description="Helical" evidence="8">
    <location>
        <begin position="396"/>
        <end position="418"/>
    </location>
</feature>
<dbReference type="InterPro" id="IPR051050">
    <property type="entry name" value="Lipid_II_flippase_MurJ/MviN"/>
</dbReference>
<evidence type="ECO:0000256" key="9">
    <source>
        <dbReference type="PIRNR" id="PIRNR002869"/>
    </source>
</evidence>
<comment type="function">
    <text evidence="8 9">Involved in peptidoglycan biosynthesis. Transports lipid-linked peptidoglycan precursors from the inner to the outer leaflet of the cytoplasmic membrane.</text>
</comment>
<dbReference type="GO" id="GO:0005886">
    <property type="term" value="C:plasma membrane"/>
    <property type="evidence" value="ECO:0007669"/>
    <property type="project" value="UniProtKB-SubCell"/>
</dbReference>
<feature type="transmembrane region" description="Helical" evidence="8">
    <location>
        <begin position="157"/>
        <end position="175"/>
    </location>
</feature>
<feature type="transmembrane region" description="Helical" evidence="8">
    <location>
        <begin position="338"/>
        <end position="357"/>
    </location>
</feature>
<accession>A0A917B957</accession>
<dbReference type="GO" id="GO:0071555">
    <property type="term" value="P:cell wall organization"/>
    <property type="evidence" value="ECO:0007669"/>
    <property type="project" value="UniProtKB-UniRule"/>
</dbReference>
<comment type="pathway">
    <text evidence="8">Cell wall biogenesis; peptidoglycan biosynthesis.</text>
</comment>
<keyword evidence="2 8" id="KW-1003">Cell membrane</keyword>
<dbReference type="Proteomes" id="UP000660110">
    <property type="component" value="Unassembled WGS sequence"/>
</dbReference>
<keyword evidence="3 8" id="KW-0812">Transmembrane</keyword>
<feature type="transmembrane region" description="Helical" evidence="8">
    <location>
        <begin position="6"/>
        <end position="28"/>
    </location>
</feature>
<dbReference type="Pfam" id="PF03023">
    <property type="entry name" value="MurJ"/>
    <property type="match status" value="1"/>
</dbReference>
<keyword evidence="4 8" id="KW-0133">Cell shape</keyword>
<dbReference type="CDD" id="cd13123">
    <property type="entry name" value="MATE_MurJ_like"/>
    <property type="match status" value="1"/>
</dbReference>
<dbReference type="HAMAP" id="MF_02078">
    <property type="entry name" value="MurJ_MviN"/>
    <property type="match status" value="1"/>
</dbReference>
<organism evidence="10 11">
    <name type="scientific">Halobacillus andaensis</name>
    <dbReference type="NCBI Taxonomy" id="1176239"/>
    <lineage>
        <taxon>Bacteria</taxon>
        <taxon>Bacillati</taxon>
        <taxon>Bacillota</taxon>
        <taxon>Bacilli</taxon>
        <taxon>Bacillales</taxon>
        <taxon>Bacillaceae</taxon>
        <taxon>Halobacillus</taxon>
    </lineage>
</organism>
<dbReference type="PIRSF" id="PIRSF002869">
    <property type="entry name" value="MviN"/>
    <property type="match status" value="1"/>
</dbReference>
<evidence type="ECO:0000256" key="4">
    <source>
        <dbReference type="ARBA" id="ARBA00022960"/>
    </source>
</evidence>
<feature type="transmembrane region" description="Helical" evidence="8">
    <location>
        <begin position="222"/>
        <end position="242"/>
    </location>
</feature>
<dbReference type="InterPro" id="IPR004268">
    <property type="entry name" value="MurJ"/>
</dbReference>
<evidence type="ECO:0000256" key="5">
    <source>
        <dbReference type="ARBA" id="ARBA00022984"/>
    </source>
</evidence>
<keyword evidence="8 9" id="KW-0813">Transport</keyword>
<dbReference type="GO" id="GO:0015648">
    <property type="term" value="F:lipid-linked peptidoglycan transporter activity"/>
    <property type="evidence" value="ECO:0007669"/>
    <property type="project" value="UniProtKB-UniRule"/>
</dbReference>
<dbReference type="GO" id="GO:0009252">
    <property type="term" value="P:peptidoglycan biosynthetic process"/>
    <property type="evidence" value="ECO:0007669"/>
    <property type="project" value="UniProtKB-UniRule"/>
</dbReference>
<feature type="transmembrane region" description="Helical" evidence="8">
    <location>
        <begin position="122"/>
        <end position="142"/>
    </location>
</feature>
<dbReference type="GO" id="GO:0034204">
    <property type="term" value="P:lipid translocation"/>
    <property type="evidence" value="ECO:0007669"/>
    <property type="project" value="TreeGrafter"/>
</dbReference>
<dbReference type="AlphaFoldDB" id="A0A917B957"/>
<dbReference type="PANTHER" id="PTHR47019:SF1">
    <property type="entry name" value="LIPID II FLIPPASE MURJ"/>
    <property type="match status" value="1"/>
</dbReference>
<evidence type="ECO:0000256" key="7">
    <source>
        <dbReference type="ARBA" id="ARBA00023136"/>
    </source>
</evidence>